<dbReference type="SUPFAM" id="SSF51735">
    <property type="entry name" value="NAD(P)-binding Rossmann-fold domains"/>
    <property type="match status" value="1"/>
</dbReference>
<evidence type="ECO:0000256" key="6">
    <source>
        <dbReference type="ARBA" id="ARBA00044065"/>
    </source>
</evidence>
<evidence type="ECO:0000313" key="12">
    <source>
        <dbReference type="Proteomes" id="UP000596742"/>
    </source>
</evidence>
<dbReference type="PRINTS" id="PR00080">
    <property type="entry name" value="SDRFAMILY"/>
</dbReference>
<evidence type="ECO:0000256" key="5">
    <source>
        <dbReference type="ARBA" id="ARBA00044059"/>
    </source>
</evidence>
<evidence type="ECO:0000256" key="8">
    <source>
        <dbReference type="ARBA" id="ARBA00044349"/>
    </source>
</evidence>
<evidence type="ECO:0000256" key="1">
    <source>
        <dbReference type="ARBA" id="ARBA00023002"/>
    </source>
</evidence>
<dbReference type="EC" id="1.1.1.298" evidence="4"/>
<sequence>MSVSLLKEKQILAGKVAIVTGASSGIGETIGITLAKAGAKVALAARLVDKLEDVKRTVEELGGVCIQVKTDVAVRSDVKELVRRTETELGPVDIMINNAGAWYYTLVKNLHEDKWDQMIDVNCKGLTNGVGAVIDQMVKRKSGHIVNISSDSGKRGFPGLAVYTGSKFFMEGFSQTLRQEVCKLGIRVTVVQPGSVNVPDMADKHIDPEVKIFEETESGKSLEPEDIANAVLYAVTQPEHVGVNEILVQPRDMPF</sequence>
<accession>A0A8B6BZJ1</accession>
<name>A0A8B6BZJ1_MYTGA</name>
<dbReference type="InterPro" id="IPR036291">
    <property type="entry name" value="NAD(P)-bd_dom_sf"/>
</dbReference>
<organism evidence="11 12">
    <name type="scientific">Mytilus galloprovincialis</name>
    <name type="common">Mediterranean mussel</name>
    <dbReference type="NCBI Taxonomy" id="29158"/>
    <lineage>
        <taxon>Eukaryota</taxon>
        <taxon>Metazoa</taxon>
        <taxon>Spiralia</taxon>
        <taxon>Lophotrochozoa</taxon>
        <taxon>Mollusca</taxon>
        <taxon>Bivalvia</taxon>
        <taxon>Autobranchia</taxon>
        <taxon>Pteriomorphia</taxon>
        <taxon>Mytilida</taxon>
        <taxon>Mytiloidea</taxon>
        <taxon>Mytilidae</taxon>
        <taxon>Mytilinae</taxon>
        <taxon>Mytilus</taxon>
    </lineage>
</organism>
<comment type="function">
    <text evidence="9">NADP-dependent dehydrogenase with broad substrate specificity acting on 3-hydroxy acids. Catalyzes the NADP-dependent oxidation of L-allo-threonine to L-2-amino-3-keto-butyrate, which is spontaneously decarboxylated into aminoacetone. Also acts on D-threonine, L-serine, D-serine, D-3-hydroxyisobutyrate, L-3-hydroxyisobutyrate, D-glycerate and L-glycerate. Able to catalyze the reduction of the malonic semialdehyde to 3-hydroxypropionic acid. YdfG is apparently supplementing RutE, the presumed malonic semialdehyde reductase involved in pyrimidine degradation since both are able to detoxify malonic semialdehyde.</text>
</comment>
<proteinExistence type="inferred from homology"/>
<evidence type="ECO:0000256" key="10">
    <source>
        <dbReference type="ARBA" id="ARBA00047274"/>
    </source>
</evidence>
<dbReference type="InterPro" id="IPR020904">
    <property type="entry name" value="Sc_DH/Rdtase_CS"/>
</dbReference>
<dbReference type="PANTHER" id="PTHR43086">
    <property type="entry name" value="VERY-LONG-CHAIN 3-OXOOACYL-COA REDUCTASE"/>
    <property type="match status" value="1"/>
</dbReference>
<dbReference type="GO" id="GO:0005783">
    <property type="term" value="C:endoplasmic reticulum"/>
    <property type="evidence" value="ECO:0007669"/>
    <property type="project" value="TreeGrafter"/>
</dbReference>
<evidence type="ECO:0000256" key="9">
    <source>
        <dbReference type="ARBA" id="ARBA00045650"/>
    </source>
</evidence>
<evidence type="ECO:0000256" key="7">
    <source>
        <dbReference type="ARBA" id="ARBA00044271"/>
    </source>
</evidence>
<reference evidence="11" key="1">
    <citation type="submission" date="2018-11" db="EMBL/GenBank/DDBJ databases">
        <authorList>
            <person name="Alioto T."/>
            <person name="Alioto T."/>
        </authorList>
    </citation>
    <scope>NUCLEOTIDE SEQUENCE</scope>
</reference>
<keyword evidence="1" id="KW-0560">Oxidoreductase</keyword>
<evidence type="ECO:0000256" key="3">
    <source>
        <dbReference type="ARBA" id="ARBA00043812"/>
    </source>
</evidence>
<dbReference type="FunFam" id="3.40.50.720:FF:000047">
    <property type="entry name" value="NADP-dependent L-serine/L-allo-threonine dehydrogenase"/>
    <property type="match status" value="1"/>
</dbReference>
<dbReference type="GO" id="GO:0035527">
    <property type="term" value="F:3-hydroxypropionate dehydrogenase (NADP+) activity"/>
    <property type="evidence" value="ECO:0007669"/>
    <property type="project" value="UniProtKB-EC"/>
</dbReference>
<dbReference type="PRINTS" id="PR00081">
    <property type="entry name" value="GDHRDH"/>
</dbReference>
<dbReference type="Proteomes" id="UP000596742">
    <property type="component" value="Unassembled WGS sequence"/>
</dbReference>
<dbReference type="OrthoDB" id="1933717at2759"/>
<dbReference type="EC" id="1.1.1.381" evidence="5"/>
<evidence type="ECO:0000256" key="2">
    <source>
        <dbReference type="ARBA" id="ARBA00038261"/>
    </source>
</evidence>
<dbReference type="GO" id="GO:0030497">
    <property type="term" value="P:fatty acid elongation"/>
    <property type="evidence" value="ECO:0007669"/>
    <property type="project" value="TreeGrafter"/>
</dbReference>
<dbReference type="AlphaFoldDB" id="A0A8B6BZJ1"/>
<dbReference type="Pfam" id="PF00106">
    <property type="entry name" value="adh_short"/>
    <property type="match status" value="1"/>
</dbReference>
<dbReference type="Gene3D" id="3.40.50.720">
    <property type="entry name" value="NAD(P)-binding Rossmann-like Domain"/>
    <property type="match status" value="1"/>
</dbReference>
<dbReference type="InterPro" id="IPR002347">
    <property type="entry name" value="SDR_fam"/>
</dbReference>
<comment type="catalytic activity">
    <reaction evidence="3">
        <text>L-allo-threonine + NADP(+) = aminoacetone + CO2 + NADPH</text>
        <dbReference type="Rhea" id="RHEA:43524"/>
        <dbReference type="ChEBI" id="CHEBI:16526"/>
        <dbReference type="ChEBI" id="CHEBI:57783"/>
        <dbReference type="ChEBI" id="CHEBI:58320"/>
        <dbReference type="ChEBI" id="CHEBI:58349"/>
        <dbReference type="ChEBI" id="CHEBI:58585"/>
        <dbReference type="EC" id="1.1.1.381"/>
    </reaction>
</comment>
<evidence type="ECO:0000256" key="4">
    <source>
        <dbReference type="ARBA" id="ARBA00044050"/>
    </source>
</evidence>
<comment type="caution">
    <text evidence="11">The sequence shown here is derived from an EMBL/GenBank/DDBJ whole genome shotgun (WGS) entry which is preliminary data.</text>
</comment>
<keyword evidence="12" id="KW-1185">Reference proteome</keyword>
<dbReference type="EMBL" id="UYJE01000977">
    <property type="protein sequence ID" value="VDH98138.1"/>
    <property type="molecule type" value="Genomic_DNA"/>
</dbReference>
<comment type="similarity">
    <text evidence="2">Belongs to the short-chain dehydrogenases/reductases (SDR) family. 17-beta-HSD 3 subfamily.</text>
</comment>
<gene>
    <name evidence="11" type="ORF">MGAL_10B051286</name>
</gene>
<comment type="catalytic activity">
    <reaction evidence="10">
        <text>3-hydroxypropanoate + NADP(+) = 3-oxopropanoate + NADPH + H(+)</text>
        <dbReference type="Rhea" id="RHEA:26438"/>
        <dbReference type="ChEBI" id="CHEBI:15378"/>
        <dbReference type="ChEBI" id="CHEBI:16510"/>
        <dbReference type="ChEBI" id="CHEBI:33190"/>
        <dbReference type="ChEBI" id="CHEBI:57783"/>
        <dbReference type="ChEBI" id="CHEBI:58349"/>
        <dbReference type="EC" id="1.1.1.298"/>
    </reaction>
</comment>
<dbReference type="PANTHER" id="PTHR43086:SF3">
    <property type="entry name" value="NADP-DEPENDENT 3-HYDROXY ACID DEHYDROGENASE YDFG"/>
    <property type="match status" value="1"/>
</dbReference>
<evidence type="ECO:0000313" key="11">
    <source>
        <dbReference type="EMBL" id="VDH98138.1"/>
    </source>
</evidence>
<protein>
    <recommendedName>
        <fullName evidence="6">NADP-dependent 3-hydroxy acid dehydrogenase YdfG</fullName>
        <ecNumber evidence="4">1.1.1.298</ecNumber>
        <ecNumber evidence="5">1.1.1.381</ecNumber>
    </recommendedName>
    <alternativeName>
        <fullName evidence="8">L-allo-threonine dehydrogenase</fullName>
    </alternativeName>
    <alternativeName>
        <fullName evidence="7">Malonic semialdehyde reductase</fullName>
    </alternativeName>
</protein>
<dbReference type="PROSITE" id="PS00061">
    <property type="entry name" value="ADH_SHORT"/>
    <property type="match status" value="1"/>
</dbReference>